<keyword evidence="7" id="KW-0407">Ion channel</keyword>
<dbReference type="Pfam" id="PF07885">
    <property type="entry name" value="Ion_trans_2"/>
    <property type="match status" value="1"/>
</dbReference>
<evidence type="ECO:0000313" key="10">
    <source>
        <dbReference type="EMBL" id="PCJ40202.1"/>
    </source>
</evidence>
<evidence type="ECO:0000313" key="11">
    <source>
        <dbReference type="Proteomes" id="UP000228987"/>
    </source>
</evidence>
<feature type="domain" description="Potassium channel" evidence="9">
    <location>
        <begin position="13"/>
        <end position="88"/>
    </location>
</feature>
<name>A0A2A5C8Q4_9GAMM</name>
<dbReference type="PANTHER" id="PTHR11003">
    <property type="entry name" value="POTASSIUM CHANNEL, SUBFAMILY K"/>
    <property type="match status" value="1"/>
</dbReference>
<evidence type="ECO:0000256" key="6">
    <source>
        <dbReference type="ARBA" id="ARBA00023136"/>
    </source>
</evidence>
<accession>A0A2A5C8Q4</accession>
<comment type="caution">
    <text evidence="10">The sequence shown here is derived from an EMBL/GenBank/DDBJ whole genome shotgun (WGS) entry which is preliminary data.</text>
</comment>
<dbReference type="GO" id="GO:0015271">
    <property type="term" value="F:outward rectifier potassium channel activity"/>
    <property type="evidence" value="ECO:0007669"/>
    <property type="project" value="TreeGrafter"/>
</dbReference>
<dbReference type="AlphaFoldDB" id="A0A2A5C8Q4"/>
<dbReference type="Proteomes" id="UP000228987">
    <property type="component" value="Unassembled WGS sequence"/>
</dbReference>
<keyword evidence="4 8" id="KW-1133">Transmembrane helix</keyword>
<evidence type="ECO:0000256" key="1">
    <source>
        <dbReference type="ARBA" id="ARBA00004141"/>
    </source>
</evidence>
<evidence type="ECO:0000256" key="8">
    <source>
        <dbReference type="SAM" id="Phobius"/>
    </source>
</evidence>
<feature type="transmembrane region" description="Helical" evidence="8">
    <location>
        <begin position="64"/>
        <end position="85"/>
    </location>
</feature>
<keyword evidence="5" id="KW-0406">Ion transport</keyword>
<gene>
    <name evidence="10" type="ORF">COA71_11890</name>
</gene>
<dbReference type="GO" id="GO:0022841">
    <property type="term" value="F:potassium ion leak channel activity"/>
    <property type="evidence" value="ECO:0007669"/>
    <property type="project" value="TreeGrafter"/>
</dbReference>
<dbReference type="InterPro" id="IPR003280">
    <property type="entry name" value="2pore_dom_K_chnl"/>
</dbReference>
<feature type="transmembrane region" description="Helical" evidence="8">
    <location>
        <begin position="6"/>
        <end position="26"/>
    </location>
</feature>
<keyword evidence="3 8" id="KW-0812">Transmembrane</keyword>
<evidence type="ECO:0000256" key="4">
    <source>
        <dbReference type="ARBA" id="ARBA00022989"/>
    </source>
</evidence>
<dbReference type="InterPro" id="IPR013099">
    <property type="entry name" value="K_chnl_dom"/>
</dbReference>
<proteinExistence type="predicted"/>
<keyword evidence="6 8" id="KW-0472">Membrane</keyword>
<organism evidence="10 11">
    <name type="scientific">SAR86 cluster bacterium</name>
    <dbReference type="NCBI Taxonomy" id="2030880"/>
    <lineage>
        <taxon>Bacteria</taxon>
        <taxon>Pseudomonadati</taxon>
        <taxon>Pseudomonadota</taxon>
        <taxon>Gammaproteobacteria</taxon>
        <taxon>SAR86 cluster</taxon>
    </lineage>
</organism>
<dbReference type="GO" id="GO:0030322">
    <property type="term" value="P:stabilization of membrane potential"/>
    <property type="evidence" value="ECO:0007669"/>
    <property type="project" value="TreeGrafter"/>
</dbReference>
<comment type="subcellular location">
    <subcellularLocation>
        <location evidence="1">Membrane</location>
        <topology evidence="1">Multi-pass membrane protein</topology>
    </subcellularLocation>
</comment>
<dbReference type="PANTHER" id="PTHR11003:SF291">
    <property type="entry name" value="IP11374P"/>
    <property type="match status" value="1"/>
</dbReference>
<sequence length="255" mass="29201">MKLTPIQVFLSYLLLILICATLYCFVPNIFSADITFGNSLYFSVVTITTLGYGDLSPISDFGKAIASLEALLGIVLMGVFLFAVTNQLIEKQERKRIDAAKENLKAQYNAWKRDVVFSLLFLAEPGKGVSSELAENLLKVDEFKNYFKEDESKRWYAITNNLSNNSYHSNELIHGLENLQHHIEVFIITARVDQAEVLKQLTRYVNHLRSLRRRDLDEYDDQKGFMRDIWTVLAQWDLSSGPHGKDILLDSIDKI</sequence>
<reference evidence="11" key="1">
    <citation type="submission" date="2017-08" db="EMBL/GenBank/DDBJ databases">
        <title>A dynamic microbial community with high functional redundancy inhabits the cold, oxic subseafloor aquifer.</title>
        <authorList>
            <person name="Tully B.J."/>
            <person name="Wheat C.G."/>
            <person name="Glazer B.T."/>
            <person name="Huber J.A."/>
        </authorList>
    </citation>
    <scope>NUCLEOTIDE SEQUENCE [LARGE SCALE GENOMIC DNA]</scope>
</reference>
<dbReference type="GO" id="GO:0005886">
    <property type="term" value="C:plasma membrane"/>
    <property type="evidence" value="ECO:0007669"/>
    <property type="project" value="TreeGrafter"/>
</dbReference>
<dbReference type="EMBL" id="NVWI01000010">
    <property type="protein sequence ID" value="PCJ40202.1"/>
    <property type="molecule type" value="Genomic_DNA"/>
</dbReference>
<evidence type="ECO:0000256" key="3">
    <source>
        <dbReference type="ARBA" id="ARBA00022692"/>
    </source>
</evidence>
<evidence type="ECO:0000256" key="7">
    <source>
        <dbReference type="ARBA" id="ARBA00023303"/>
    </source>
</evidence>
<dbReference type="Gene3D" id="1.10.287.70">
    <property type="match status" value="1"/>
</dbReference>
<keyword evidence="2" id="KW-0813">Transport</keyword>
<evidence type="ECO:0000259" key="9">
    <source>
        <dbReference type="Pfam" id="PF07885"/>
    </source>
</evidence>
<evidence type="ECO:0000256" key="5">
    <source>
        <dbReference type="ARBA" id="ARBA00023065"/>
    </source>
</evidence>
<evidence type="ECO:0000256" key="2">
    <source>
        <dbReference type="ARBA" id="ARBA00022448"/>
    </source>
</evidence>
<dbReference type="SUPFAM" id="SSF81324">
    <property type="entry name" value="Voltage-gated potassium channels"/>
    <property type="match status" value="1"/>
</dbReference>
<protein>
    <recommendedName>
        <fullName evidence="9">Potassium channel domain-containing protein</fullName>
    </recommendedName>
</protein>